<evidence type="ECO:0000256" key="1">
    <source>
        <dbReference type="ARBA" id="ARBA00023122"/>
    </source>
</evidence>
<dbReference type="KEGG" id="cyn:Cyan7425_4751"/>
<dbReference type="CDD" id="cd04586">
    <property type="entry name" value="CBS_pair_BON_assoc"/>
    <property type="match status" value="1"/>
</dbReference>
<dbReference type="Gene3D" id="3.10.580.10">
    <property type="entry name" value="CBS-domain"/>
    <property type="match status" value="1"/>
</dbReference>
<protein>
    <submittedName>
        <fullName evidence="4">CBS domain containing membrane protein</fullName>
    </submittedName>
</protein>
<keyword evidence="1 2" id="KW-0129">CBS domain</keyword>
<dbReference type="PANTHER" id="PTHR43080:SF26">
    <property type="entry name" value="REGULATORY PROTEIN"/>
    <property type="match status" value="1"/>
</dbReference>
<dbReference type="EMBL" id="CP001344">
    <property type="protein sequence ID" value="ACL47056.1"/>
    <property type="molecule type" value="Genomic_DNA"/>
</dbReference>
<dbReference type="SUPFAM" id="SSF54631">
    <property type="entry name" value="CBS-domain pair"/>
    <property type="match status" value="1"/>
</dbReference>
<dbReference type="OrthoDB" id="9790355at2"/>
<dbReference type="SMART" id="SM00116">
    <property type="entry name" value="CBS"/>
    <property type="match status" value="2"/>
</dbReference>
<dbReference type="eggNOG" id="COG0517">
    <property type="taxonomic scope" value="Bacteria"/>
</dbReference>
<reference evidence="4" key="1">
    <citation type="submission" date="2009-01" db="EMBL/GenBank/DDBJ databases">
        <title>Complete sequence of chromosome Cyanothece sp. PCC 7425.</title>
        <authorList>
            <consortium name="US DOE Joint Genome Institute"/>
            <person name="Lucas S."/>
            <person name="Copeland A."/>
            <person name="Lapidus A."/>
            <person name="Glavina del Rio T."/>
            <person name="Dalin E."/>
            <person name="Tice H."/>
            <person name="Bruce D."/>
            <person name="Goodwin L."/>
            <person name="Pitluck S."/>
            <person name="Sims D."/>
            <person name="Meineke L."/>
            <person name="Brettin T."/>
            <person name="Detter J.C."/>
            <person name="Han C."/>
            <person name="Larimer F."/>
            <person name="Land M."/>
            <person name="Hauser L."/>
            <person name="Kyrpides N."/>
            <person name="Ovchinnikova G."/>
            <person name="Liberton M."/>
            <person name="Stoeckel J."/>
            <person name="Banerjee A."/>
            <person name="Singh A."/>
            <person name="Page L."/>
            <person name="Sato H."/>
            <person name="Zhao L."/>
            <person name="Sherman L."/>
            <person name="Pakrasi H."/>
            <person name="Richardson P."/>
        </authorList>
    </citation>
    <scope>NUCLEOTIDE SEQUENCE</scope>
    <source>
        <strain evidence="4">PCC 7425</strain>
    </source>
</reference>
<dbReference type="InterPro" id="IPR046342">
    <property type="entry name" value="CBS_dom_sf"/>
</dbReference>
<dbReference type="Pfam" id="PF00571">
    <property type="entry name" value="CBS"/>
    <property type="match status" value="2"/>
</dbReference>
<dbReference type="STRING" id="395961.Cyan7425_4751"/>
<dbReference type="HOGENOM" id="CLU_040681_9_0_3"/>
<accession>B8HM49</accession>
<proteinExistence type="predicted"/>
<dbReference type="PANTHER" id="PTHR43080">
    <property type="entry name" value="CBS DOMAIN-CONTAINING PROTEIN CBSX3, MITOCHONDRIAL"/>
    <property type="match status" value="1"/>
</dbReference>
<evidence type="ECO:0000256" key="2">
    <source>
        <dbReference type="PROSITE-ProRule" id="PRU00703"/>
    </source>
</evidence>
<evidence type="ECO:0000259" key="3">
    <source>
        <dbReference type="PROSITE" id="PS51371"/>
    </source>
</evidence>
<dbReference type="InterPro" id="IPR051257">
    <property type="entry name" value="Diverse_CBS-Domain"/>
</dbReference>
<dbReference type="InterPro" id="IPR000644">
    <property type="entry name" value="CBS_dom"/>
</dbReference>
<sequence>MATALVQDFMTPNPITVKPTDSIATVVKLIEDHRVRGLPVVDEDGKVVGMISEGDLLVREAPLQAPLYLTFLGSVIYFESPESFHQHLKKSLSMLVQDVMTPHPTTTTPETPIADVAHLMVEKHIDRLPVIDAGKLVGIISRRDLIRALKPQLS</sequence>
<organism evidence="4">
    <name type="scientific">Cyanothece sp. (strain PCC 7425 / ATCC 29141)</name>
    <dbReference type="NCBI Taxonomy" id="395961"/>
    <lineage>
        <taxon>Bacteria</taxon>
        <taxon>Bacillati</taxon>
        <taxon>Cyanobacteriota</taxon>
        <taxon>Cyanophyceae</taxon>
        <taxon>Gomontiellales</taxon>
        <taxon>Cyanothecaceae</taxon>
        <taxon>Cyanothece</taxon>
    </lineage>
</organism>
<feature type="domain" description="CBS" evidence="3">
    <location>
        <begin position="100"/>
        <end position="154"/>
    </location>
</feature>
<gene>
    <name evidence="4" type="ordered locus">Cyan7425_4751</name>
</gene>
<feature type="domain" description="CBS" evidence="3">
    <location>
        <begin position="10"/>
        <end position="67"/>
    </location>
</feature>
<dbReference type="AlphaFoldDB" id="B8HM49"/>
<name>B8HM49_CYAP4</name>
<evidence type="ECO:0000313" key="4">
    <source>
        <dbReference type="EMBL" id="ACL47056.1"/>
    </source>
</evidence>
<dbReference type="PROSITE" id="PS51371">
    <property type="entry name" value="CBS"/>
    <property type="match status" value="2"/>
</dbReference>